<dbReference type="GO" id="GO:0016020">
    <property type="term" value="C:membrane"/>
    <property type="evidence" value="ECO:0007669"/>
    <property type="project" value="TreeGrafter"/>
</dbReference>
<evidence type="ECO:0000259" key="2">
    <source>
        <dbReference type="Pfam" id="PF00561"/>
    </source>
</evidence>
<dbReference type="InterPro" id="IPR000639">
    <property type="entry name" value="Epox_hydrolase-like"/>
</dbReference>
<dbReference type="GO" id="GO:0016787">
    <property type="term" value="F:hydrolase activity"/>
    <property type="evidence" value="ECO:0007669"/>
    <property type="project" value="UniProtKB-KW"/>
</dbReference>
<dbReference type="EMBL" id="SSNT01000002">
    <property type="protein sequence ID" value="THF82478.1"/>
    <property type="molecule type" value="Genomic_DNA"/>
</dbReference>
<dbReference type="Proteomes" id="UP000310334">
    <property type="component" value="Unassembled WGS sequence"/>
</dbReference>
<protein>
    <submittedName>
        <fullName evidence="3">Alpha/beta hydrolase</fullName>
    </submittedName>
</protein>
<evidence type="ECO:0000313" key="4">
    <source>
        <dbReference type="Proteomes" id="UP000310334"/>
    </source>
</evidence>
<name>A0A4S4C4I8_9BACI</name>
<sequence length="268" mass="30218">MPYVQVADLSIYYEIEGNGEPLFLLHGMSNNSQSWREQIQMLKNHYTVIAWDAPGYGKSSNPHIEFRNFKQFARVLNGMLEQLNLEKIYLLGHSMGAAIAIDFCTLYPHKIKKLILADPTRGAAALDSNVNEQKLKDRLFSIGNLDPEEIADKRIKALLSPYASKEVFQRVKEIMVQVRPAGYRAVAYSLYDLNQMDVLPSIDVPVLVMCGELDSVTPVKEAAAIYDQLKNSQLVIIPNGGHLCYQENPEAFNSTIIEFLQTHTNITI</sequence>
<evidence type="ECO:0000256" key="1">
    <source>
        <dbReference type="ARBA" id="ARBA00022801"/>
    </source>
</evidence>
<dbReference type="PANTHER" id="PTHR43798:SF31">
    <property type="entry name" value="AB HYDROLASE SUPERFAMILY PROTEIN YCLE"/>
    <property type="match status" value="1"/>
</dbReference>
<dbReference type="PANTHER" id="PTHR43798">
    <property type="entry name" value="MONOACYLGLYCEROL LIPASE"/>
    <property type="match status" value="1"/>
</dbReference>
<dbReference type="PRINTS" id="PR00412">
    <property type="entry name" value="EPOXHYDRLASE"/>
</dbReference>
<accession>A0A4S4C4I8</accession>
<proteinExistence type="predicted"/>
<keyword evidence="4" id="KW-1185">Reference proteome</keyword>
<comment type="caution">
    <text evidence="3">The sequence shown here is derived from an EMBL/GenBank/DDBJ whole genome shotgun (WGS) entry which is preliminary data.</text>
</comment>
<dbReference type="InterPro" id="IPR029058">
    <property type="entry name" value="AB_hydrolase_fold"/>
</dbReference>
<dbReference type="Gene3D" id="3.40.50.1820">
    <property type="entry name" value="alpha/beta hydrolase"/>
    <property type="match status" value="1"/>
</dbReference>
<dbReference type="Pfam" id="PF00561">
    <property type="entry name" value="Abhydrolase_1"/>
    <property type="match status" value="1"/>
</dbReference>
<gene>
    <name evidence="3" type="ORF">E6W99_03375</name>
</gene>
<dbReference type="InterPro" id="IPR050266">
    <property type="entry name" value="AB_hydrolase_sf"/>
</dbReference>
<dbReference type="SUPFAM" id="SSF53474">
    <property type="entry name" value="alpha/beta-Hydrolases"/>
    <property type="match status" value="1"/>
</dbReference>
<dbReference type="PRINTS" id="PR00111">
    <property type="entry name" value="ABHYDROLASE"/>
</dbReference>
<dbReference type="RefSeq" id="WP_136351775.1">
    <property type="nucleotide sequence ID" value="NZ_CP046266.1"/>
</dbReference>
<dbReference type="InterPro" id="IPR000073">
    <property type="entry name" value="AB_hydrolase_1"/>
</dbReference>
<organism evidence="3 4">
    <name type="scientific">Metabacillus sediminilitoris</name>
    <dbReference type="NCBI Taxonomy" id="2567941"/>
    <lineage>
        <taxon>Bacteria</taxon>
        <taxon>Bacillati</taxon>
        <taxon>Bacillota</taxon>
        <taxon>Bacilli</taxon>
        <taxon>Bacillales</taxon>
        <taxon>Bacillaceae</taxon>
        <taxon>Metabacillus</taxon>
    </lineage>
</organism>
<keyword evidence="1 3" id="KW-0378">Hydrolase</keyword>
<dbReference type="OrthoDB" id="9808398at2"/>
<reference evidence="3 4" key="1">
    <citation type="submission" date="2019-04" db="EMBL/GenBank/DDBJ databases">
        <title>Bacillus sediminilitoris sp. nov., isolated from a tidal flat sediment on the East China Sea.</title>
        <authorList>
            <person name="Wei Y."/>
            <person name="Mao H."/>
            <person name="Fang J."/>
        </authorList>
    </citation>
    <scope>NUCLEOTIDE SEQUENCE [LARGE SCALE GENOMIC DNA]</scope>
    <source>
        <strain evidence="3 4">DSL-17</strain>
    </source>
</reference>
<feature type="domain" description="AB hydrolase-1" evidence="2">
    <location>
        <begin position="21"/>
        <end position="248"/>
    </location>
</feature>
<dbReference type="AlphaFoldDB" id="A0A4S4C4I8"/>
<evidence type="ECO:0000313" key="3">
    <source>
        <dbReference type="EMBL" id="THF82478.1"/>
    </source>
</evidence>